<accession>A0A4D8S0F4</accession>
<dbReference type="EMBL" id="CP022232">
    <property type="protein sequence ID" value="QCO28919.1"/>
    <property type="molecule type" value="Genomic_DNA"/>
</dbReference>
<evidence type="ECO:0000313" key="1">
    <source>
        <dbReference type="EMBL" id="QCO28919.1"/>
    </source>
</evidence>
<sequence>MSNLVFSAVARERWIALNSTDGPYERAIRRRVHSILDRLDRAPARHRVGATQFQTNPATWGELISADTDGADWIVIWTTTAEGSIYILRNEPAPSL</sequence>
<proteinExistence type="predicted"/>
<geneLocation type="plasmid" evidence="1">
    <name>unnamed</name>
</geneLocation>
<organism evidence="1">
    <name type="scientific">Mycobacteroides abscessus subsp. massiliense</name>
    <dbReference type="NCBI Taxonomy" id="1962118"/>
    <lineage>
        <taxon>Bacteria</taxon>
        <taxon>Bacillati</taxon>
        <taxon>Actinomycetota</taxon>
        <taxon>Actinomycetes</taxon>
        <taxon>Mycobacteriales</taxon>
        <taxon>Mycobacteriaceae</taxon>
        <taxon>Mycobacteroides</taxon>
        <taxon>Mycobacteroides abscessus</taxon>
    </lineage>
</organism>
<dbReference type="AlphaFoldDB" id="A0A4D8S0F4"/>
<name>A0A4D8S0F4_9MYCO</name>
<evidence type="ECO:0008006" key="2">
    <source>
        <dbReference type="Google" id="ProtNLM"/>
    </source>
</evidence>
<dbReference type="RefSeq" id="WP_074338065.1">
    <property type="nucleotide sequence ID" value="NZ_FVGR01000012.1"/>
</dbReference>
<protein>
    <recommendedName>
        <fullName evidence="2">Type II toxin-antitoxin system RelE/ParE family toxin</fullName>
    </recommendedName>
</protein>
<gene>
    <name evidence="1" type="ORF">CFE69_23515</name>
</gene>
<keyword evidence="1" id="KW-0614">Plasmid</keyword>
<reference evidence="1" key="1">
    <citation type="submission" date="2017-06" db="EMBL/GenBank/DDBJ databases">
        <title>Antibiotic Resistance Genes in Clinically Isolated Mycobacterium abscessus strains.</title>
        <authorList>
            <person name="Carvalho N.F.G."/>
            <person name="Chimara E."/>
            <person name="Leao S.L.P.C."/>
            <person name="Costa S.F."/>
            <person name="Souza M."/>
            <person name="Morais C."/>
            <person name="Amgarten D.E."/>
            <person name="Setubal J.C."/>
        </authorList>
    </citation>
    <scope>NUCLEOTIDE SEQUENCE</scope>
    <source>
        <strain evidence="1">381</strain>
        <plasmid evidence="1">unnamed</plasmid>
    </source>
</reference>